<dbReference type="PANTHER" id="PTHR46165">
    <property type="entry name" value="SET AND MYND DOMAIN-CONTAINING PROTEIN 4"/>
    <property type="match status" value="1"/>
</dbReference>
<evidence type="ECO:0008006" key="5">
    <source>
        <dbReference type="Google" id="ProtNLM"/>
    </source>
</evidence>
<keyword evidence="2" id="KW-0808">Transferase</keyword>
<evidence type="ECO:0000256" key="2">
    <source>
        <dbReference type="ARBA" id="ARBA00022679"/>
    </source>
</evidence>
<gene>
    <name evidence="4" type="ORF">TSIB3V08_LOCUS12764</name>
</gene>
<dbReference type="AlphaFoldDB" id="A0A7R9BA74"/>
<protein>
    <recommendedName>
        <fullName evidence="5">MYND-type domain-containing protein</fullName>
    </recommendedName>
</protein>
<evidence type="ECO:0000256" key="3">
    <source>
        <dbReference type="ARBA" id="ARBA00022691"/>
    </source>
</evidence>
<dbReference type="GO" id="GO:0005634">
    <property type="term" value="C:nucleus"/>
    <property type="evidence" value="ECO:0007669"/>
    <property type="project" value="TreeGrafter"/>
</dbReference>
<dbReference type="SUPFAM" id="SSF144232">
    <property type="entry name" value="HIT/MYND zinc finger-like"/>
    <property type="match status" value="1"/>
</dbReference>
<organism evidence="4">
    <name type="scientific">Timema shepardi</name>
    <name type="common">Walking stick</name>
    <dbReference type="NCBI Taxonomy" id="629360"/>
    <lineage>
        <taxon>Eukaryota</taxon>
        <taxon>Metazoa</taxon>
        <taxon>Ecdysozoa</taxon>
        <taxon>Arthropoda</taxon>
        <taxon>Hexapoda</taxon>
        <taxon>Insecta</taxon>
        <taxon>Pterygota</taxon>
        <taxon>Neoptera</taxon>
        <taxon>Polyneoptera</taxon>
        <taxon>Phasmatodea</taxon>
        <taxon>Timematodea</taxon>
        <taxon>Timematoidea</taxon>
        <taxon>Timematidae</taxon>
        <taxon>Timema</taxon>
    </lineage>
</organism>
<dbReference type="GO" id="GO:0042826">
    <property type="term" value="F:histone deacetylase binding"/>
    <property type="evidence" value="ECO:0007669"/>
    <property type="project" value="TreeGrafter"/>
</dbReference>
<dbReference type="EMBL" id="OC016255">
    <property type="protein sequence ID" value="CAD7268764.1"/>
    <property type="molecule type" value="Genomic_DNA"/>
</dbReference>
<dbReference type="InterPro" id="IPR052097">
    <property type="entry name" value="SET-MYND_domain_protein"/>
</dbReference>
<reference evidence="4" key="1">
    <citation type="submission" date="2020-11" db="EMBL/GenBank/DDBJ databases">
        <authorList>
            <person name="Tran Van P."/>
        </authorList>
    </citation>
    <scope>NUCLEOTIDE SEQUENCE</scope>
</reference>
<evidence type="ECO:0000256" key="1">
    <source>
        <dbReference type="ARBA" id="ARBA00022603"/>
    </source>
</evidence>
<accession>A0A7R9BA74</accession>
<proteinExistence type="predicted"/>
<name>A0A7R9BA74_TIMSH</name>
<dbReference type="GO" id="GO:0008168">
    <property type="term" value="F:methyltransferase activity"/>
    <property type="evidence" value="ECO:0007669"/>
    <property type="project" value="UniProtKB-KW"/>
</dbReference>
<dbReference type="GO" id="GO:0032259">
    <property type="term" value="P:methylation"/>
    <property type="evidence" value="ECO:0007669"/>
    <property type="project" value="UniProtKB-KW"/>
</dbReference>
<dbReference type="PANTHER" id="PTHR46165:SF5">
    <property type="entry name" value="RE32936P"/>
    <property type="match status" value="1"/>
</dbReference>
<sequence>MLADETPLPPVAAGCHPELGCASRLLGVSRTEQAGRYVVAREPVATGDTLVVEPALKAPVACPECSGLAFCSVGCRDEACRSYHRYECHYMDLLIGSGMSILCHVALRMVTQAGEQFFLDRRQDLTSHSKDIRNKQDTPYS</sequence>
<keyword evidence="1" id="KW-0489">Methyltransferase</keyword>
<evidence type="ECO:0000313" key="4">
    <source>
        <dbReference type="EMBL" id="CAD7268764.1"/>
    </source>
</evidence>
<dbReference type="GO" id="GO:0005737">
    <property type="term" value="C:cytoplasm"/>
    <property type="evidence" value="ECO:0007669"/>
    <property type="project" value="TreeGrafter"/>
</dbReference>
<keyword evidence="3" id="KW-0949">S-adenosyl-L-methionine</keyword>